<sequence length="137" mass="15140">MRRLLPSRRVVVDVGDVDEDEQIGRLAGRLEGAQAEDELGAPLSVQQPRLPQPRLPGRVGDHVEVGRDSAGSTRRVERVRRLETWPAARRVDATERLLQTSAGQLEPVRLDRRRQHSVLDDGVGGRVGVNGDGQTEE</sequence>
<dbReference type="EMBL" id="CAAALY010244817">
    <property type="protein sequence ID" value="VEL32886.1"/>
    <property type="molecule type" value="Genomic_DNA"/>
</dbReference>
<dbReference type="Proteomes" id="UP000784294">
    <property type="component" value="Unassembled WGS sequence"/>
</dbReference>
<dbReference type="AlphaFoldDB" id="A0A3S5BP66"/>
<proteinExistence type="predicted"/>
<reference evidence="2" key="1">
    <citation type="submission" date="2018-11" db="EMBL/GenBank/DDBJ databases">
        <authorList>
            <consortium name="Pathogen Informatics"/>
        </authorList>
    </citation>
    <scope>NUCLEOTIDE SEQUENCE</scope>
</reference>
<evidence type="ECO:0000313" key="2">
    <source>
        <dbReference type="EMBL" id="VEL32886.1"/>
    </source>
</evidence>
<protein>
    <submittedName>
        <fullName evidence="2">Uncharacterized protein</fullName>
    </submittedName>
</protein>
<organism evidence="2 3">
    <name type="scientific">Protopolystoma xenopodis</name>
    <dbReference type="NCBI Taxonomy" id="117903"/>
    <lineage>
        <taxon>Eukaryota</taxon>
        <taxon>Metazoa</taxon>
        <taxon>Spiralia</taxon>
        <taxon>Lophotrochozoa</taxon>
        <taxon>Platyhelminthes</taxon>
        <taxon>Monogenea</taxon>
        <taxon>Polyopisthocotylea</taxon>
        <taxon>Polystomatidea</taxon>
        <taxon>Polystomatidae</taxon>
        <taxon>Protopolystoma</taxon>
    </lineage>
</organism>
<feature type="region of interest" description="Disordered" evidence="1">
    <location>
        <begin position="30"/>
        <end position="75"/>
    </location>
</feature>
<gene>
    <name evidence="2" type="ORF">PXEA_LOCUS26326</name>
</gene>
<feature type="region of interest" description="Disordered" evidence="1">
    <location>
        <begin position="101"/>
        <end position="137"/>
    </location>
</feature>
<feature type="compositionally biased region" description="Gly residues" evidence="1">
    <location>
        <begin position="122"/>
        <end position="131"/>
    </location>
</feature>
<evidence type="ECO:0000256" key="1">
    <source>
        <dbReference type="SAM" id="MobiDB-lite"/>
    </source>
</evidence>
<evidence type="ECO:0000313" key="3">
    <source>
        <dbReference type="Proteomes" id="UP000784294"/>
    </source>
</evidence>
<name>A0A3S5BP66_9PLAT</name>
<keyword evidence="3" id="KW-1185">Reference proteome</keyword>
<comment type="caution">
    <text evidence="2">The sequence shown here is derived from an EMBL/GenBank/DDBJ whole genome shotgun (WGS) entry which is preliminary data.</text>
</comment>
<accession>A0A3S5BP66</accession>